<dbReference type="Proteomes" id="UP001295444">
    <property type="component" value="Chromosome 11"/>
</dbReference>
<accession>A0AAD1WQ57</accession>
<keyword evidence="3" id="KW-1185">Reference proteome</keyword>
<name>A0AAD1WQ57_PELCU</name>
<feature type="region of interest" description="Disordered" evidence="1">
    <location>
        <begin position="273"/>
        <end position="311"/>
    </location>
</feature>
<sequence>MPKKVLYSQLILDLSYPTRHPSYLPYLQSGKAAGDSRHLSCYIRGKSGLVGTRLGKRPIPCLEKSGLKISMNLGPEAAPPPDRWGRSQSPPPEDSATPAVKPPATGAPSGGNAKMADATWLPAPTTTLEDILIRLDNRFLEFWWRLESVMGMPTAIQLNAPLHQSAPRKPAAPHRGKHPTQRLFQWQTQPNRQQTPTSNCPPCHPLPDPLQQPAALVKPKIAGRRRRIKQASHLRRTGKLRIPPASGPVMPRAPSILWVSLLQLNVLPQRLLPRPQTHRTETRPHVIHGRSPQGPNEALDEPPKHFAHLAP</sequence>
<dbReference type="AlphaFoldDB" id="A0AAD1WQ57"/>
<gene>
    <name evidence="2" type="ORF">PECUL_23A048172</name>
</gene>
<protein>
    <submittedName>
        <fullName evidence="2">Uncharacterized protein</fullName>
    </submittedName>
</protein>
<feature type="region of interest" description="Disordered" evidence="1">
    <location>
        <begin position="71"/>
        <end position="117"/>
    </location>
</feature>
<evidence type="ECO:0000256" key="1">
    <source>
        <dbReference type="SAM" id="MobiDB-lite"/>
    </source>
</evidence>
<evidence type="ECO:0000313" key="3">
    <source>
        <dbReference type="Proteomes" id="UP001295444"/>
    </source>
</evidence>
<dbReference type="EMBL" id="OW240922">
    <property type="protein sequence ID" value="CAH2321583.1"/>
    <property type="molecule type" value="Genomic_DNA"/>
</dbReference>
<proteinExistence type="predicted"/>
<reference evidence="2" key="1">
    <citation type="submission" date="2022-03" db="EMBL/GenBank/DDBJ databases">
        <authorList>
            <person name="Alioto T."/>
            <person name="Alioto T."/>
            <person name="Gomez Garrido J."/>
        </authorList>
    </citation>
    <scope>NUCLEOTIDE SEQUENCE</scope>
</reference>
<evidence type="ECO:0000313" key="2">
    <source>
        <dbReference type="EMBL" id="CAH2321583.1"/>
    </source>
</evidence>
<organism evidence="2 3">
    <name type="scientific">Pelobates cultripes</name>
    <name type="common">Western spadefoot toad</name>
    <dbReference type="NCBI Taxonomy" id="61616"/>
    <lineage>
        <taxon>Eukaryota</taxon>
        <taxon>Metazoa</taxon>
        <taxon>Chordata</taxon>
        <taxon>Craniata</taxon>
        <taxon>Vertebrata</taxon>
        <taxon>Euteleostomi</taxon>
        <taxon>Amphibia</taxon>
        <taxon>Batrachia</taxon>
        <taxon>Anura</taxon>
        <taxon>Pelobatoidea</taxon>
        <taxon>Pelobatidae</taxon>
        <taxon>Pelobates</taxon>
    </lineage>
</organism>